<evidence type="ECO:0000313" key="8">
    <source>
        <dbReference type="Proteomes" id="UP000215914"/>
    </source>
</evidence>
<dbReference type="InterPro" id="IPR011009">
    <property type="entry name" value="Kinase-like_dom_sf"/>
</dbReference>
<evidence type="ECO:0000256" key="5">
    <source>
        <dbReference type="ARBA" id="ARBA00022840"/>
    </source>
</evidence>
<sequence>MIFCRACSISTSVLVLSGADVRRIGLGADVSPCFRNMGNLNNCSSFHKTSFLRRCLNRRFLNITRRASLQLYLSGSHDPILAEYKDLCRSKPIFGLLPPPLRNHTLNVKLIWSRGVLEDGREVAVKRLSKASQQGLDEFKNEVICIAKLQHRNLVNLLGYYIHENEMILIYEYMANKSLDTFLFDESRSSMLDWPQRFHIIRGIARGLLYLHQDSRLQIIHRDLKAGKILLDGDMNPKISDFGLDRKFVGSDTATKTKKVVGT</sequence>
<keyword evidence="3" id="KW-0547">Nucleotide-binding</keyword>
<dbReference type="EMBL" id="MNCJ02000329">
    <property type="protein sequence ID" value="KAF5767351.1"/>
    <property type="molecule type" value="Genomic_DNA"/>
</dbReference>
<evidence type="ECO:0000256" key="3">
    <source>
        <dbReference type="ARBA" id="ARBA00022741"/>
    </source>
</evidence>
<dbReference type="Gene3D" id="1.10.510.10">
    <property type="entry name" value="Transferase(Phosphotransferase) domain 1"/>
    <property type="match status" value="1"/>
</dbReference>
<reference evidence="7" key="2">
    <citation type="submission" date="2020-06" db="EMBL/GenBank/DDBJ databases">
        <title>Helianthus annuus Genome sequencing and assembly Release 2.</title>
        <authorList>
            <person name="Gouzy J."/>
            <person name="Langlade N."/>
            <person name="Munos S."/>
        </authorList>
    </citation>
    <scope>NUCLEOTIDE SEQUENCE</scope>
    <source>
        <tissue evidence="7">Leaves</tissue>
    </source>
</reference>
<protein>
    <recommendedName>
        <fullName evidence="6">Protein kinase domain-containing protein</fullName>
    </recommendedName>
</protein>
<feature type="domain" description="Protein kinase" evidence="6">
    <location>
        <begin position="66"/>
        <end position="263"/>
    </location>
</feature>
<dbReference type="PANTHER" id="PTHR27002:SF932">
    <property type="entry name" value="RECEPTOR-LIKE SERINE_THREONINE-PROTEIN KINASE"/>
    <property type="match status" value="1"/>
</dbReference>
<reference evidence="7" key="1">
    <citation type="journal article" date="2017" name="Nature">
        <title>The sunflower genome provides insights into oil metabolism, flowering and Asterid evolution.</title>
        <authorList>
            <person name="Badouin H."/>
            <person name="Gouzy J."/>
            <person name="Grassa C.J."/>
            <person name="Murat F."/>
            <person name="Staton S.E."/>
            <person name="Cottret L."/>
            <person name="Lelandais-Briere C."/>
            <person name="Owens G.L."/>
            <person name="Carrere S."/>
            <person name="Mayjonade B."/>
            <person name="Legrand L."/>
            <person name="Gill N."/>
            <person name="Kane N.C."/>
            <person name="Bowers J.E."/>
            <person name="Hubner S."/>
            <person name="Bellec A."/>
            <person name="Berard A."/>
            <person name="Berges H."/>
            <person name="Blanchet N."/>
            <person name="Boniface M.C."/>
            <person name="Brunel D."/>
            <person name="Catrice O."/>
            <person name="Chaidir N."/>
            <person name="Claudel C."/>
            <person name="Donnadieu C."/>
            <person name="Faraut T."/>
            <person name="Fievet G."/>
            <person name="Helmstetter N."/>
            <person name="King M."/>
            <person name="Knapp S.J."/>
            <person name="Lai Z."/>
            <person name="Le Paslier M.C."/>
            <person name="Lippi Y."/>
            <person name="Lorenzon L."/>
            <person name="Mandel J.R."/>
            <person name="Marage G."/>
            <person name="Marchand G."/>
            <person name="Marquand E."/>
            <person name="Bret-Mestries E."/>
            <person name="Morien E."/>
            <person name="Nambeesan S."/>
            <person name="Nguyen T."/>
            <person name="Pegot-Espagnet P."/>
            <person name="Pouilly N."/>
            <person name="Raftis F."/>
            <person name="Sallet E."/>
            <person name="Schiex T."/>
            <person name="Thomas J."/>
            <person name="Vandecasteele C."/>
            <person name="Vares D."/>
            <person name="Vear F."/>
            <person name="Vautrin S."/>
            <person name="Crespi M."/>
            <person name="Mangin B."/>
            <person name="Burke J.M."/>
            <person name="Salse J."/>
            <person name="Munos S."/>
            <person name="Vincourt P."/>
            <person name="Rieseberg L.H."/>
            <person name="Langlade N.B."/>
        </authorList>
    </citation>
    <scope>NUCLEOTIDE SEQUENCE</scope>
    <source>
        <tissue evidence="7">Leaves</tissue>
    </source>
</reference>
<name>A0A9K3H5Q2_HELAN</name>
<proteinExistence type="predicted"/>
<dbReference type="InterPro" id="IPR000719">
    <property type="entry name" value="Prot_kinase_dom"/>
</dbReference>
<keyword evidence="8" id="KW-1185">Reference proteome</keyword>
<dbReference type="PROSITE" id="PS50011">
    <property type="entry name" value="PROTEIN_KINASE_DOM"/>
    <property type="match status" value="1"/>
</dbReference>
<dbReference type="GO" id="GO:0005524">
    <property type="term" value="F:ATP binding"/>
    <property type="evidence" value="ECO:0007669"/>
    <property type="project" value="UniProtKB-KW"/>
</dbReference>
<keyword evidence="2 7" id="KW-0808">Transferase</keyword>
<keyword evidence="5" id="KW-0067">ATP-binding</keyword>
<comment type="caution">
    <text evidence="7">The sequence shown here is derived from an EMBL/GenBank/DDBJ whole genome shotgun (WGS) entry which is preliminary data.</text>
</comment>
<evidence type="ECO:0000256" key="1">
    <source>
        <dbReference type="ARBA" id="ARBA00022527"/>
    </source>
</evidence>
<dbReference type="AlphaFoldDB" id="A0A9K3H5Q2"/>
<dbReference type="GO" id="GO:0004674">
    <property type="term" value="F:protein serine/threonine kinase activity"/>
    <property type="evidence" value="ECO:0007669"/>
    <property type="project" value="UniProtKB-KW"/>
</dbReference>
<evidence type="ECO:0000259" key="6">
    <source>
        <dbReference type="PROSITE" id="PS50011"/>
    </source>
</evidence>
<organism evidence="7 8">
    <name type="scientific">Helianthus annuus</name>
    <name type="common">Common sunflower</name>
    <dbReference type="NCBI Taxonomy" id="4232"/>
    <lineage>
        <taxon>Eukaryota</taxon>
        <taxon>Viridiplantae</taxon>
        <taxon>Streptophyta</taxon>
        <taxon>Embryophyta</taxon>
        <taxon>Tracheophyta</taxon>
        <taxon>Spermatophyta</taxon>
        <taxon>Magnoliopsida</taxon>
        <taxon>eudicotyledons</taxon>
        <taxon>Gunneridae</taxon>
        <taxon>Pentapetalae</taxon>
        <taxon>asterids</taxon>
        <taxon>campanulids</taxon>
        <taxon>Asterales</taxon>
        <taxon>Asteraceae</taxon>
        <taxon>Asteroideae</taxon>
        <taxon>Heliantheae alliance</taxon>
        <taxon>Heliantheae</taxon>
        <taxon>Helianthus</taxon>
    </lineage>
</organism>
<dbReference type="InterPro" id="IPR001245">
    <property type="entry name" value="Ser-Thr/Tyr_kinase_cat_dom"/>
</dbReference>
<evidence type="ECO:0000256" key="4">
    <source>
        <dbReference type="ARBA" id="ARBA00022777"/>
    </source>
</evidence>
<dbReference type="Proteomes" id="UP000215914">
    <property type="component" value="Unassembled WGS sequence"/>
</dbReference>
<dbReference type="PANTHER" id="PTHR27002">
    <property type="entry name" value="RECEPTOR-LIKE SERINE/THREONINE-PROTEIN KINASE SD1-8"/>
    <property type="match status" value="1"/>
</dbReference>
<keyword evidence="1" id="KW-0723">Serine/threonine-protein kinase</keyword>
<accession>A0A9K3H5Q2</accession>
<dbReference type="Pfam" id="PF07714">
    <property type="entry name" value="PK_Tyr_Ser-Thr"/>
    <property type="match status" value="1"/>
</dbReference>
<keyword evidence="4" id="KW-0418">Kinase</keyword>
<evidence type="ECO:0000313" key="7">
    <source>
        <dbReference type="EMBL" id="KAF5767351.1"/>
    </source>
</evidence>
<dbReference type="Gene3D" id="3.30.200.20">
    <property type="entry name" value="Phosphorylase Kinase, domain 1"/>
    <property type="match status" value="1"/>
</dbReference>
<gene>
    <name evidence="7" type="ORF">HanXRQr2_Chr14g0623301</name>
</gene>
<dbReference type="FunFam" id="1.10.510.10:FF:001019">
    <property type="entry name" value="G-type lectin S-receptor-like serine/threonine-protein kinase B120"/>
    <property type="match status" value="1"/>
</dbReference>
<dbReference type="Gramene" id="mRNA:HanXRQr2_Chr14g0623301">
    <property type="protein sequence ID" value="mRNA:HanXRQr2_Chr14g0623301"/>
    <property type="gene ID" value="HanXRQr2_Chr14g0623301"/>
</dbReference>
<dbReference type="SUPFAM" id="SSF56112">
    <property type="entry name" value="Protein kinase-like (PK-like)"/>
    <property type="match status" value="1"/>
</dbReference>
<evidence type="ECO:0000256" key="2">
    <source>
        <dbReference type="ARBA" id="ARBA00022679"/>
    </source>
</evidence>